<name>A0ABQ9JGQ0_9CUCU</name>
<dbReference type="EMBL" id="JAPWTJ010000576">
    <property type="protein sequence ID" value="KAJ8977205.1"/>
    <property type="molecule type" value="Genomic_DNA"/>
</dbReference>
<reference evidence="2" key="1">
    <citation type="journal article" date="2023" name="Insect Mol. Biol.">
        <title>Genome sequencing provides insights into the evolution of gene families encoding plant cell wall-degrading enzymes in longhorned beetles.</title>
        <authorList>
            <person name="Shin N.R."/>
            <person name="Okamura Y."/>
            <person name="Kirsch R."/>
            <person name="Pauchet Y."/>
        </authorList>
    </citation>
    <scope>NUCLEOTIDE SEQUENCE</scope>
    <source>
        <strain evidence="2">MMC_N1</strain>
    </source>
</reference>
<evidence type="ECO:0000256" key="1">
    <source>
        <dbReference type="SAM" id="MobiDB-lite"/>
    </source>
</evidence>
<sequence>MEFSLPVPSPHCTHKMQPLDVGIYGPFKSRCKTAFNDYILSNPGKAITIYDIAQLTANPYLLSFTPLNITNAFRKCGIWAINSLVFNDSDFIVRAGNQNDNIKEFITSLLYSLVETVLDKVGDLAINQHKQFLSPKDQGRSKIYTSTPEKNEIELETQKREEKKLKTKSVKRNIVQDINGSSKVKLKNKNIKEQAKHQLPSIMEGKTSKIRSKPSKRKLSSSSSDSDASYEAKNLSSDSDIDMTEDYEN</sequence>
<feature type="compositionally biased region" description="Basic residues" evidence="1">
    <location>
        <begin position="208"/>
        <end position="219"/>
    </location>
</feature>
<evidence type="ECO:0000313" key="3">
    <source>
        <dbReference type="Proteomes" id="UP001162164"/>
    </source>
</evidence>
<proteinExistence type="predicted"/>
<feature type="compositionally biased region" description="Acidic residues" evidence="1">
    <location>
        <begin position="239"/>
        <end position="249"/>
    </location>
</feature>
<protein>
    <submittedName>
        <fullName evidence="2">Uncharacterized protein</fullName>
    </submittedName>
</protein>
<keyword evidence="3" id="KW-1185">Reference proteome</keyword>
<comment type="caution">
    <text evidence="2">The sequence shown here is derived from an EMBL/GenBank/DDBJ whole genome shotgun (WGS) entry which is preliminary data.</text>
</comment>
<feature type="compositionally biased region" description="Low complexity" evidence="1">
    <location>
        <begin position="220"/>
        <end position="229"/>
    </location>
</feature>
<feature type="region of interest" description="Disordered" evidence="1">
    <location>
        <begin position="196"/>
        <end position="249"/>
    </location>
</feature>
<accession>A0ABQ9JGQ0</accession>
<gene>
    <name evidence="2" type="ORF">NQ317_011216</name>
</gene>
<evidence type="ECO:0000313" key="2">
    <source>
        <dbReference type="EMBL" id="KAJ8977205.1"/>
    </source>
</evidence>
<organism evidence="2 3">
    <name type="scientific">Molorchus minor</name>
    <dbReference type="NCBI Taxonomy" id="1323400"/>
    <lineage>
        <taxon>Eukaryota</taxon>
        <taxon>Metazoa</taxon>
        <taxon>Ecdysozoa</taxon>
        <taxon>Arthropoda</taxon>
        <taxon>Hexapoda</taxon>
        <taxon>Insecta</taxon>
        <taxon>Pterygota</taxon>
        <taxon>Neoptera</taxon>
        <taxon>Endopterygota</taxon>
        <taxon>Coleoptera</taxon>
        <taxon>Polyphaga</taxon>
        <taxon>Cucujiformia</taxon>
        <taxon>Chrysomeloidea</taxon>
        <taxon>Cerambycidae</taxon>
        <taxon>Lamiinae</taxon>
        <taxon>Monochamini</taxon>
        <taxon>Molorchus</taxon>
    </lineage>
</organism>
<dbReference type="Proteomes" id="UP001162164">
    <property type="component" value="Unassembled WGS sequence"/>
</dbReference>